<dbReference type="InterPro" id="IPR027417">
    <property type="entry name" value="P-loop_NTPase"/>
</dbReference>
<accession>A0AAW0CN83</accession>
<proteinExistence type="predicted"/>
<evidence type="ECO:0000313" key="3">
    <source>
        <dbReference type="Proteomes" id="UP001383192"/>
    </source>
</evidence>
<feature type="compositionally biased region" description="Basic residues" evidence="1">
    <location>
        <begin position="23"/>
        <end position="34"/>
    </location>
</feature>
<evidence type="ECO:0000256" key="1">
    <source>
        <dbReference type="SAM" id="MobiDB-lite"/>
    </source>
</evidence>
<evidence type="ECO:0000313" key="2">
    <source>
        <dbReference type="EMBL" id="KAK7040180.1"/>
    </source>
</evidence>
<dbReference type="InterPro" id="IPR039904">
    <property type="entry name" value="TRANK1"/>
</dbReference>
<keyword evidence="3" id="KW-1185">Reference proteome</keyword>
<comment type="caution">
    <text evidence="2">The sequence shown here is derived from an EMBL/GenBank/DDBJ whole genome shotgun (WGS) entry which is preliminary data.</text>
</comment>
<dbReference type="SUPFAM" id="SSF52540">
    <property type="entry name" value="P-loop containing nucleoside triphosphate hydrolases"/>
    <property type="match status" value="1"/>
</dbReference>
<organism evidence="2 3">
    <name type="scientific">Paramarasmius palmivorus</name>
    <dbReference type="NCBI Taxonomy" id="297713"/>
    <lineage>
        <taxon>Eukaryota</taxon>
        <taxon>Fungi</taxon>
        <taxon>Dikarya</taxon>
        <taxon>Basidiomycota</taxon>
        <taxon>Agaricomycotina</taxon>
        <taxon>Agaricomycetes</taxon>
        <taxon>Agaricomycetidae</taxon>
        <taxon>Agaricales</taxon>
        <taxon>Marasmiineae</taxon>
        <taxon>Marasmiaceae</taxon>
        <taxon>Paramarasmius</taxon>
    </lineage>
</organism>
<feature type="region of interest" description="Disordered" evidence="1">
    <location>
        <begin position="15"/>
        <end position="34"/>
    </location>
</feature>
<evidence type="ECO:0008006" key="4">
    <source>
        <dbReference type="Google" id="ProtNLM"/>
    </source>
</evidence>
<protein>
    <recommendedName>
        <fullName evidence="4">AAA+ ATPase domain-containing protein</fullName>
    </recommendedName>
</protein>
<reference evidence="2 3" key="1">
    <citation type="submission" date="2024-01" db="EMBL/GenBank/DDBJ databases">
        <title>A draft genome for a cacao thread blight-causing isolate of Paramarasmius palmivorus.</title>
        <authorList>
            <person name="Baruah I.K."/>
            <person name="Bukari Y."/>
            <person name="Amoako-Attah I."/>
            <person name="Meinhardt L.W."/>
            <person name="Bailey B.A."/>
            <person name="Cohen S.P."/>
        </authorList>
    </citation>
    <scope>NUCLEOTIDE SEQUENCE [LARGE SCALE GENOMIC DNA]</scope>
    <source>
        <strain evidence="2 3">GH-12</strain>
    </source>
</reference>
<dbReference type="AlphaFoldDB" id="A0AAW0CN83"/>
<dbReference type="Proteomes" id="UP001383192">
    <property type="component" value="Unassembled WGS sequence"/>
</dbReference>
<sequence length="594" mass="67867">MINALDEMEFIELGPIDDDKKPKSQRQMKMRRRAATQSRVIDTELFKLFDIDVPESRAEAEGAKTLILTQQRSILQRYLEALRSETLVDAIMESCVTKQEVHVTPVPTMQPAIAGESIDAAESSNAMVYPKVQPMKSALYFDNPEGFGDWFIFIGPAADSELRRRHKKERTTFDIIVKKMKELSNGHFSPDNHKRLGKSGAKSAVYEAKMTSDLRLVYQIDLVPSNDERLRQAIKIFGIFTHAQMENNRVWESIDHQLGRKNKQYREYCAIRQRVASSDNHTFTPAYFPPLPEGLEDMQVSNLLANDADQLQSRFLMEKYVQFSQPLMNTMLANLDAVFPHLVSPQEKLIIEHPNSCYVIGRSGTGKTTTLLFKMLLVERTYKLAEPGTPRPRQIFVTQSPILAKKVSQYFAMLDQSLVAADGDHDRLAELSNASAAADDDLNMISAEDVEDWWNHLPQQFSQLEDGHFPLFLTWNKLSMMLEADMALQQQKTKGTTNERASVHTTQFRSNDLVDFRKFVQHYWPAISQSLAKKTGVIKGSEAALSKETRFLDSAAYESMCNRRPVFFASDTDRFYSVFQAYINRKKQSEVIRT</sequence>
<dbReference type="EMBL" id="JAYKXP010000038">
    <property type="protein sequence ID" value="KAK7040180.1"/>
    <property type="molecule type" value="Genomic_DNA"/>
</dbReference>
<gene>
    <name evidence="2" type="ORF">VNI00_009986</name>
</gene>
<dbReference type="PANTHER" id="PTHR21529">
    <property type="entry name" value="MAMMARY TURMOR VIRUS RECEPTOR HOMOLOG 1, 2 MTVR1, 2"/>
    <property type="match status" value="1"/>
</dbReference>
<dbReference type="PANTHER" id="PTHR21529:SF4">
    <property type="entry name" value="TPR AND ANKYRIN REPEAT-CONTAINING PROTEIN 1"/>
    <property type="match status" value="1"/>
</dbReference>
<name>A0AAW0CN83_9AGAR</name>